<dbReference type="SMART" id="SM00564">
    <property type="entry name" value="PQQ"/>
    <property type="match status" value="6"/>
</dbReference>
<accession>A0A7D5KGS3</accession>
<dbReference type="SUPFAM" id="SSF50998">
    <property type="entry name" value="Quinoprotein alcohol dehydrogenase-like"/>
    <property type="match status" value="2"/>
</dbReference>
<feature type="region of interest" description="Disordered" evidence="1">
    <location>
        <begin position="29"/>
        <end position="78"/>
    </location>
</feature>
<dbReference type="PANTHER" id="PTHR34512">
    <property type="entry name" value="CELL SURFACE PROTEIN"/>
    <property type="match status" value="1"/>
</dbReference>
<organism evidence="3 4">
    <name type="scientific">Halorarum halophilum</name>
    <dbReference type="NCBI Taxonomy" id="2743090"/>
    <lineage>
        <taxon>Archaea</taxon>
        <taxon>Methanobacteriati</taxon>
        <taxon>Methanobacteriota</taxon>
        <taxon>Stenosarchaea group</taxon>
        <taxon>Halobacteria</taxon>
        <taxon>Halobacteriales</taxon>
        <taxon>Haloferacaceae</taxon>
        <taxon>Halorarum</taxon>
    </lineage>
</organism>
<dbReference type="InterPro" id="IPR015943">
    <property type="entry name" value="WD40/YVTN_repeat-like_dom_sf"/>
</dbReference>
<evidence type="ECO:0000256" key="1">
    <source>
        <dbReference type="SAM" id="MobiDB-lite"/>
    </source>
</evidence>
<feature type="domain" description="Pyrrolo-quinoline quinone repeat" evidence="2">
    <location>
        <begin position="76"/>
        <end position="163"/>
    </location>
</feature>
<dbReference type="PANTHER" id="PTHR34512:SF30">
    <property type="entry name" value="OUTER MEMBRANE PROTEIN ASSEMBLY FACTOR BAMB"/>
    <property type="match status" value="1"/>
</dbReference>
<dbReference type="RefSeq" id="WP_179170110.1">
    <property type="nucleotide sequence ID" value="NZ_CP058529.1"/>
</dbReference>
<feature type="domain" description="Pyrrolo-quinoline quinone repeat" evidence="2">
    <location>
        <begin position="284"/>
        <end position="424"/>
    </location>
</feature>
<dbReference type="InterPro" id="IPR018391">
    <property type="entry name" value="PQQ_b-propeller_rpt"/>
</dbReference>
<dbReference type="InterPro" id="IPR002372">
    <property type="entry name" value="PQQ_rpt_dom"/>
</dbReference>
<dbReference type="KEGG" id="halg:HUG10_13695"/>
<dbReference type="Pfam" id="PF13360">
    <property type="entry name" value="PQQ_2"/>
    <property type="match status" value="2"/>
</dbReference>
<dbReference type="InterPro" id="IPR011047">
    <property type="entry name" value="Quinoprotein_ADH-like_sf"/>
</dbReference>
<reference evidence="3 4" key="1">
    <citation type="submission" date="2020-07" db="EMBL/GenBank/DDBJ databases">
        <title>Gai3-2, isolated from salt lake.</title>
        <authorList>
            <person name="Cui H."/>
            <person name="Shi X."/>
        </authorList>
    </citation>
    <scope>NUCLEOTIDE SEQUENCE [LARGE SCALE GENOMIC DNA]</scope>
    <source>
        <strain evidence="3 4">Gai3-2</strain>
    </source>
</reference>
<gene>
    <name evidence="3" type="ORF">HUG10_13695</name>
</gene>
<dbReference type="GeneID" id="56029906"/>
<feature type="compositionally biased region" description="Polar residues" evidence="1">
    <location>
        <begin position="34"/>
        <end position="47"/>
    </location>
</feature>
<protein>
    <submittedName>
        <fullName evidence="3">PQQ-like beta-propeller repeat protein</fullName>
    </submittedName>
</protein>
<keyword evidence="4" id="KW-1185">Reference proteome</keyword>
<evidence type="ECO:0000259" key="2">
    <source>
        <dbReference type="Pfam" id="PF13360"/>
    </source>
</evidence>
<proteinExistence type="predicted"/>
<dbReference type="EMBL" id="CP058529">
    <property type="protein sequence ID" value="QLG28536.1"/>
    <property type="molecule type" value="Genomic_DNA"/>
</dbReference>
<name>A0A7D5KGS3_9EURY</name>
<evidence type="ECO:0000313" key="3">
    <source>
        <dbReference type="EMBL" id="QLG28536.1"/>
    </source>
</evidence>
<dbReference type="Proteomes" id="UP000509750">
    <property type="component" value="Chromosome"/>
</dbReference>
<dbReference type="Gene3D" id="2.130.10.10">
    <property type="entry name" value="YVTN repeat-like/Quinoprotein amine dehydrogenase"/>
    <property type="match status" value="2"/>
</dbReference>
<evidence type="ECO:0000313" key="4">
    <source>
        <dbReference type="Proteomes" id="UP000509750"/>
    </source>
</evidence>
<dbReference type="OrthoDB" id="8638at2157"/>
<dbReference type="AlphaFoldDB" id="A0A7D5KGS3"/>
<sequence length="461" mass="48131">MSHRYTRRTFGAAVGGIIGAAGLATGENARLGGETTTSDRTSTQSEAEGTDWPAYRAAAGSTASNPGAGSPTTGAQEAWEWNPDDADASMTIPVVADGTVYVTLEGDSTVEVVALDSADASVRWRTAVEDTSNLSVPAAVGDAVYVVGGDSTVYALDAADGSIRSTTPFGETTRDRYNPAPPRIVGGTLYAAVSPTSRSHPSRNAVVAAIPLDSCGGSWTVTIEGTEEHDARVSTPAVSDGKVFVVGWVDDTGFLRAISAATGETEWELQREGGDNWQYSPIAADGTVYALTDRGILLALDADDGTEQWQYRGWDRVHEQPAVTEDAVYAVTNVEGGTTMDPAYGAIVAALDPETGTELWRREAPASCGPESIPGGMDCDLSSSRWSEPSVGNGAVYTSLSGAAPAGLNALDVEDGERLWQLGIDPRHAPVLAGGAMYLARPYNPDAGRYQGLVKLEESTD</sequence>
<feature type="compositionally biased region" description="Polar residues" evidence="1">
    <location>
        <begin position="61"/>
        <end position="75"/>
    </location>
</feature>